<protein>
    <submittedName>
        <fullName evidence="2">Uncharacterized protein</fullName>
    </submittedName>
</protein>
<dbReference type="EMBL" id="CCYA01000270">
    <property type="protein sequence ID" value="CEH18412.1"/>
    <property type="molecule type" value="Genomic_DNA"/>
</dbReference>
<feature type="compositionally biased region" description="Basic residues" evidence="1">
    <location>
        <begin position="88"/>
        <end position="97"/>
    </location>
</feature>
<name>A0A0P1BPQ4_9BASI</name>
<keyword evidence="3" id="KW-1185">Reference proteome</keyword>
<organism evidence="2 3">
    <name type="scientific">Ceraceosorus bombacis</name>
    <dbReference type="NCBI Taxonomy" id="401625"/>
    <lineage>
        <taxon>Eukaryota</taxon>
        <taxon>Fungi</taxon>
        <taxon>Dikarya</taxon>
        <taxon>Basidiomycota</taxon>
        <taxon>Ustilaginomycotina</taxon>
        <taxon>Exobasidiomycetes</taxon>
        <taxon>Ceraceosorales</taxon>
        <taxon>Ceraceosoraceae</taxon>
        <taxon>Ceraceosorus</taxon>
    </lineage>
</organism>
<reference evidence="3" key="1">
    <citation type="submission" date="2014-09" db="EMBL/GenBank/DDBJ databases">
        <authorList>
            <person name="Sharma Rahul"/>
            <person name="Thines Marco"/>
        </authorList>
    </citation>
    <scope>NUCLEOTIDE SEQUENCE [LARGE SCALE GENOMIC DNA]</scope>
</reference>
<accession>A0A0P1BPQ4</accession>
<feature type="region of interest" description="Disordered" evidence="1">
    <location>
        <begin position="1"/>
        <end position="51"/>
    </location>
</feature>
<evidence type="ECO:0000256" key="1">
    <source>
        <dbReference type="SAM" id="MobiDB-lite"/>
    </source>
</evidence>
<dbReference type="Proteomes" id="UP000054845">
    <property type="component" value="Unassembled WGS sequence"/>
</dbReference>
<evidence type="ECO:0000313" key="2">
    <source>
        <dbReference type="EMBL" id="CEH18412.1"/>
    </source>
</evidence>
<evidence type="ECO:0000313" key="3">
    <source>
        <dbReference type="Proteomes" id="UP000054845"/>
    </source>
</evidence>
<sequence>MRNDQMGTQPGFGSPSGHSFVSPRGGPDRSSTATRQAHVEHFAPERQSQSLGDSALFLAAEIVGRSDIHDGSDGTLQRQALPGSSRTHVPKRGLLRL</sequence>
<dbReference type="AlphaFoldDB" id="A0A0P1BPQ4"/>
<feature type="region of interest" description="Disordered" evidence="1">
    <location>
        <begin position="67"/>
        <end position="97"/>
    </location>
</feature>
<proteinExistence type="predicted"/>
<feature type="compositionally biased region" description="Polar residues" evidence="1">
    <location>
        <begin position="74"/>
        <end position="87"/>
    </location>
</feature>